<comment type="caution">
    <text evidence="1">The sequence shown here is derived from an EMBL/GenBank/DDBJ whole genome shotgun (WGS) entry which is preliminary data.</text>
</comment>
<protein>
    <submittedName>
        <fullName evidence="1">Uncharacterized protein</fullName>
    </submittedName>
</protein>
<dbReference type="EMBL" id="JBHMBS010000006">
    <property type="protein sequence ID" value="MFB9676696.1"/>
    <property type="molecule type" value="Genomic_DNA"/>
</dbReference>
<dbReference type="Proteomes" id="UP001589610">
    <property type="component" value="Unassembled WGS sequence"/>
</dbReference>
<evidence type="ECO:0000313" key="1">
    <source>
        <dbReference type="EMBL" id="MFB9676696.1"/>
    </source>
</evidence>
<gene>
    <name evidence="1" type="ORF">ACFFRH_14500</name>
</gene>
<organism evidence="1 2">
    <name type="scientific">Streptosporangium vulgare</name>
    <dbReference type="NCBI Taxonomy" id="46190"/>
    <lineage>
        <taxon>Bacteria</taxon>
        <taxon>Bacillati</taxon>
        <taxon>Actinomycetota</taxon>
        <taxon>Actinomycetes</taxon>
        <taxon>Streptosporangiales</taxon>
        <taxon>Streptosporangiaceae</taxon>
        <taxon>Streptosporangium</taxon>
    </lineage>
</organism>
<keyword evidence="2" id="KW-1185">Reference proteome</keyword>
<accession>A0ABV5TEJ2</accession>
<sequence>MNPNLYLNVPADFDDSDADSQVHPVARLLFPARTNAEAFGLAQEWLSVHQNVFLVDVSWDYASDEPNPITLTIYFTFEIEDEDEDD</sequence>
<name>A0ABV5TEJ2_9ACTN</name>
<reference evidence="1 2" key="1">
    <citation type="submission" date="2024-09" db="EMBL/GenBank/DDBJ databases">
        <authorList>
            <person name="Sun Q."/>
            <person name="Mori K."/>
        </authorList>
    </citation>
    <scope>NUCLEOTIDE SEQUENCE [LARGE SCALE GENOMIC DNA]</scope>
    <source>
        <strain evidence="1 2">JCM 3028</strain>
    </source>
</reference>
<evidence type="ECO:0000313" key="2">
    <source>
        <dbReference type="Proteomes" id="UP001589610"/>
    </source>
</evidence>
<dbReference type="RefSeq" id="WP_386156902.1">
    <property type="nucleotide sequence ID" value="NZ_JBHMBS010000006.1"/>
</dbReference>
<proteinExistence type="predicted"/>